<dbReference type="EMBL" id="CAAALY010261044">
    <property type="protein sequence ID" value="VEL39371.1"/>
    <property type="molecule type" value="Genomic_DNA"/>
</dbReference>
<gene>
    <name evidence="1" type="ORF">PXEA_LOCUS32811</name>
</gene>
<accession>A0A448XLD1</accession>
<comment type="caution">
    <text evidence="1">The sequence shown here is derived from an EMBL/GenBank/DDBJ whole genome shotgun (WGS) entry which is preliminary data.</text>
</comment>
<proteinExistence type="predicted"/>
<evidence type="ECO:0000313" key="1">
    <source>
        <dbReference type="EMBL" id="VEL39371.1"/>
    </source>
</evidence>
<reference evidence="1" key="1">
    <citation type="submission" date="2018-11" db="EMBL/GenBank/DDBJ databases">
        <authorList>
            <consortium name="Pathogen Informatics"/>
        </authorList>
    </citation>
    <scope>NUCLEOTIDE SEQUENCE</scope>
</reference>
<sequence length="198" mass="22412">MFVFVCSVSFSIGHSVWRFVEPTTDGNESCEVNCDVFILLAILYRKLPSALFMPTFRPHSGSITKILLSSLHRCVFTSSQDSRVAKLCCGLFASDLLFPLERNIGLMWLAEQIGLRQTLLSLTGNASRQGVVCDVGPMSHYTCHKDRITAMVMNRHQSLLITGKWTGLMVFHRLFRYQGLLSLFIWHFNMSAVKFHCG</sequence>
<name>A0A448XLD1_9PLAT</name>
<keyword evidence="2" id="KW-1185">Reference proteome</keyword>
<evidence type="ECO:0000313" key="2">
    <source>
        <dbReference type="Proteomes" id="UP000784294"/>
    </source>
</evidence>
<dbReference type="Proteomes" id="UP000784294">
    <property type="component" value="Unassembled WGS sequence"/>
</dbReference>
<organism evidence="1 2">
    <name type="scientific">Protopolystoma xenopodis</name>
    <dbReference type="NCBI Taxonomy" id="117903"/>
    <lineage>
        <taxon>Eukaryota</taxon>
        <taxon>Metazoa</taxon>
        <taxon>Spiralia</taxon>
        <taxon>Lophotrochozoa</taxon>
        <taxon>Platyhelminthes</taxon>
        <taxon>Monogenea</taxon>
        <taxon>Polyopisthocotylea</taxon>
        <taxon>Polystomatidea</taxon>
        <taxon>Polystomatidae</taxon>
        <taxon>Protopolystoma</taxon>
    </lineage>
</organism>
<dbReference type="AlphaFoldDB" id="A0A448XLD1"/>
<protein>
    <submittedName>
        <fullName evidence="1">Uncharacterized protein</fullName>
    </submittedName>
</protein>